<proteinExistence type="predicted"/>
<dbReference type="InterPro" id="IPR051603">
    <property type="entry name" value="Zinc-ADH_QOR/CCCR"/>
</dbReference>
<gene>
    <name evidence="7" type="ORF">METHB2_110056</name>
</gene>
<dbReference type="GO" id="GO:0005737">
    <property type="term" value="C:cytoplasm"/>
    <property type="evidence" value="ECO:0007669"/>
    <property type="project" value="UniProtKB-SubCell"/>
</dbReference>
<dbReference type="RefSeq" id="WP_174624551.1">
    <property type="nucleotide sequence ID" value="NZ_CADCXN010000013.1"/>
</dbReference>
<dbReference type="Gene3D" id="3.90.180.10">
    <property type="entry name" value="Medium-chain alcohol dehydrogenases, catalytic domain"/>
    <property type="match status" value="1"/>
</dbReference>
<protein>
    <submittedName>
        <fullName evidence="7">NADPH2:quinone reductase</fullName>
    </submittedName>
</protein>
<keyword evidence="3" id="KW-0963">Cytoplasm</keyword>
<comment type="caution">
    <text evidence="7">The sequence shown here is derived from an EMBL/GenBank/DDBJ whole genome shotgun (WGS) entry which is preliminary data.</text>
</comment>
<comment type="subunit">
    <text evidence="2">Homotetramer.</text>
</comment>
<dbReference type="CDD" id="cd08272">
    <property type="entry name" value="MDR6"/>
    <property type="match status" value="1"/>
</dbReference>
<dbReference type="GO" id="GO:0003723">
    <property type="term" value="F:RNA binding"/>
    <property type="evidence" value="ECO:0007669"/>
    <property type="project" value="UniProtKB-KW"/>
</dbReference>
<dbReference type="PROSITE" id="PS01162">
    <property type="entry name" value="QOR_ZETA_CRYSTAL"/>
    <property type="match status" value="1"/>
</dbReference>
<keyword evidence="5" id="KW-0694">RNA-binding</keyword>
<dbReference type="EMBL" id="CADCXN010000013">
    <property type="protein sequence ID" value="CAA9889557.1"/>
    <property type="molecule type" value="Genomic_DNA"/>
</dbReference>
<dbReference type="Proteomes" id="UP000494216">
    <property type="component" value="Unassembled WGS sequence"/>
</dbReference>
<comment type="subcellular location">
    <subcellularLocation>
        <location evidence="1">Cytoplasm</location>
    </subcellularLocation>
</comment>
<evidence type="ECO:0000256" key="3">
    <source>
        <dbReference type="ARBA" id="ARBA00022490"/>
    </source>
</evidence>
<dbReference type="GO" id="GO:0016491">
    <property type="term" value="F:oxidoreductase activity"/>
    <property type="evidence" value="ECO:0007669"/>
    <property type="project" value="InterPro"/>
</dbReference>
<reference evidence="7 8" key="1">
    <citation type="submission" date="2020-02" db="EMBL/GenBank/DDBJ databases">
        <authorList>
            <person name="Hogendoorn C."/>
        </authorList>
    </citation>
    <scope>NUCLEOTIDE SEQUENCE [LARGE SCALE GENOMIC DNA]</scope>
    <source>
        <strain evidence="7">METHB21</strain>
    </source>
</reference>
<organism evidence="7 8">
    <name type="scientific">Candidatus Methylobacter favarea</name>
    <dbReference type="NCBI Taxonomy" id="2707345"/>
    <lineage>
        <taxon>Bacteria</taxon>
        <taxon>Pseudomonadati</taxon>
        <taxon>Pseudomonadota</taxon>
        <taxon>Gammaproteobacteria</taxon>
        <taxon>Methylococcales</taxon>
        <taxon>Methylococcaceae</taxon>
        <taxon>Methylobacter</taxon>
    </lineage>
</organism>
<evidence type="ECO:0000256" key="4">
    <source>
        <dbReference type="ARBA" id="ARBA00022857"/>
    </source>
</evidence>
<evidence type="ECO:0000313" key="7">
    <source>
        <dbReference type="EMBL" id="CAA9889557.1"/>
    </source>
</evidence>
<dbReference type="InterPro" id="IPR020843">
    <property type="entry name" value="ER"/>
</dbReference>
<dbReference type="SUPFAM" id="SSF51735">
    <property type="entry name" value="NAD(P)-binding Rossmann-fold domains"/>
    <property type="match status" value="1"/>
</dbReference>
<dbReference type="Pfam" id="PF08240">
    <property type="entry name" value="ADH_N"/>
    <property type="match status" value="1"/>
</dbReference>
<dbReference type="PANTHER" id="PTHR44154:SF1">
    <property type="entry name" value="QUINONE OXIDOREDUCTASE"/>
    <property type="match status" value="1"/>
</dbReference>
<dbReference type="SUPFAM" id="SSF50129">
    <property type="entry name" value="GroES-like"/>
    <property type="match status" value="1"/>
</dbReference>
<evidence type="ECO:0000256" key="2">
    <source>
        <dbReference type="ARBA" id="ARBA00011881"/>
    </source>
</evidence>
<dbReference type="InterPro" id="IPR002364">
    <property type="entry name" value="Quin_OxRdtase/zeta-crystal_CS"/>
</dbReference>
<sequence length="331" mass="35401">MKAILMTATGDPDVLKLQDIKEPEISMPAQINVQLKAAGVNPVDTKIRRNGLFYESALPAVLGCDGAGIVTEVGSSVKQFKAGDKVWFCHGGLGQEQGNYAEYNVIDARWASLMPETFSFVEAAAAPLVLITAWGALFDRGGLQKGQTVLIHAGAGGVGHMAIQLAKLKGARVITTVSSVQKAEFVKSLGADEAIIYTQNGFADAVNNLTGSKGADLVFDTVGAAVFKESIAVTAHFGRLVTLLDPGELSLSEARMRNLLIGFELMLTPMLRDLPEARDRHVEILNQCAQYADKGLLKPYISKHLSLEDSAEAHRLIETGHTTGKIVLSSE</sequence>
<evidence type="ECO:0000256" key="5">
    <source>
        <dbReference type="ARBA" id="ARBA00022884"/>
    </source>
</evidence>
<dbReference type="SMART" id="SM00829">
    <property type="entry name" value="PKS_ER"/>
    <property type="match status" value="1"/>
</dbReference>
<evidence type="ECO:0000256" key="1">
    <source>
        <dbReference type="ARBA" id="ARBA00004496"/>
    </source>
</evidence>
<keyword evidence="4" id="KW-0521">NADP</keyword>
<dbReference type="GO" id="GO:0008270">
    <property type="term" value="F:zinc ion binding"/>
    <property type="evidence" value="ECO:0007669"/>
    <property type="project" value="InterPro"/>
</dbReference>
<keyword evidence="8" id="KW-1185">Reference proteome</keyword>
<dbReference type="Gene3D" id="3.40.50.720">
    <property type="entry name" value="NAD(P)-binding Rossmann-like Domain"/>
    <property type="match status" value="1"/>
</dbReference>
<dbReference type="AlphaFoldDB" id="A0A8S0XQV3"/>
<feature type="domain" description="Enoyl reductase (ER)" evidence="6">
    <location>
        <begin position="10"/>
        <end position="328"/>
    </location>
</feature>
<name>A0A8S0XQV3_9GAMM</name>
<evidence type="ECO:0000259" key="6">
    <source>
        <dbReference type="SMART" id="SM00829"/>
    </source>
</evidence>
<dbReference type="InterPro" id="IPR036291">
    <property type="entry name" value="NAD(P)-bd_dom_sf"/>
</dbReference>
<accession>A0A8S0XQV3</accession>
<dbReference type="InterPro" id="IPR013154">
    <property type="entry name" value="ADH-like_N"/>
</dbReference>
<dbReference type="InterPro" id="IPR011032">
    <property type="entry name" value="GroES-like_sf"/>
</dbReference>
<dbReference type="Pfam" id="PF13602">
    <property type="entry name" value="ADH_zinc_N_2"/>
    <property type="match status" value="1"/>
</dbReference>
<evidence type="ECO:0000313" key="8">
    <source>
        <dbReference type="Proteomes" id="UP000494216"/>
    </source>
</evidence>
<dbReference type="PANTHER" id="PTHR44154">
    <property type="entry name" value="QUINONE OXIDOREDUCTASE"/>
    <property type="match status" value="1"/>
</dbReference>